<evidence type="ECO:0000313" key="4">
    <source>
        <dbReference type="Proteomes" id="UP001142393"/>
    </source>
</evidence>
<reference evidence="3 4" key="1">
    <citation type="journal article" date="2023" name="Proc. Natl. Acad. Sci. U.S.A.">
        <title>A global phylogenomic analysis of the shiitake genus Lentinula.</title>
        <authorList>
            <person name="Sierra-Patev S."/>
            <person name="Min B."/>
            <person name="Naranjo-Ortiz M."/>
            <person name="Looney B."/>
            <person name="Konkel Z."/>
            <person name="Slot J.C."/>
            <person name="Sakamoto Y."/>
            <person name="Steenwyk J.L."/>
            <person name="Rokas A."/>
            <person name="Carro J."/>
            <person name="Camarero S."/>
            <person name="Ferreira P."/>
            <person name="Molpeceres G."/>
            <person name="Ruiz-Duenas F.J."/>
            <person name="Serrano A."/>
            <person name="Henrissat B."/>
            <person name="Drula E."/>
            <person name="Hughes K.W."/>
            <person name="Mata J.L."/>
            <person name="Ishikawa N.K."/>
            <person name="Vargas-Isla R."/>
            <person name="Ushijima S."/>
            <person name="Smith C.A."/>
            <person name="Donoghue J."/>
            <person name="Ahrendt S."/>
            <person name="Andreopoulos W."/>
            <person name="He G."/>
            <person name="LaButti K."/>
            <person name="Lipzen A."/>
            <person name="Ng V."/>
            <person name="Riley R."/>
            <person name="Sandor L."/>
            <person name="Barry K."/>
            <person name="Martinez A.T."/>
            <person name="Xiao Y."/>
            <person name="Gibbons J.G."/>
            <person name="Terashima K."/>
            <person name="Grigoriev I.V."/>
            <person name="Hibbett D."/>
        </authorList>
    </citation>
    <scope>NUCLEOTIDE SEQUENCE [LARGE SCALE GENOMIC DNA]</scope>
    <source>
        <strain evidence="3 4">TFB7810</strain>
    </source>
</reference>
<feature type="coiled-coil region" evidence="1">
    <location>
        <begin position="375"/>
        <end position="465"/>
    </location>
</feature>
<protein>
    <submittedName>
        <fullName evidence="3">Uncharacterized protein</fullName>
    </submittedName>
</protein>
<dbReference type="EMBL" id="JANVFU010000010">
    <property type="protein sequence ID" value="KAJ3742714.1"/>
    <property type="molecule type" value="Genomic_DNA"/>
</dbReference>
<feature type="region of interest" description="Disordered" evidence="2">
    <location>
        <begin position="83"/>
        <end position="115"/>
    </location>
</feature>
<accession>A0A9W8TWB1</accession>
<name>A0A9W8TWB1_9AGAR</name>
<dbReference type="AlphaFoldDB" id="A0A9W8TWB1"/>
<evidence type="ECO:0000256" key="2">
    <source>
        <dbReference type="SAM" id="MobiDB-lite"/>
    </source>
</evidence>
<proteinExistence type="predicted"/>
<feature type="compositionally biased region" description="Low complexity" evidence="2">
    <location>
        <begin position="353"/>
        <end position="365"/>
    </location>
</feature>
<organism evidence="3 4">
    <name type="scientific">Lentinula detonsa</name>
    <dbReference type="NCBI Taxonomy" id="2804962"/>
    <lineage>
        <taxon>Eukaryota</taxon>
        <taxon>Fungi</taxon>
        <taxon>Dikarya</taxon>
        <taxon>Basidiomycota</taxon>
        <taxon>Agaricomycotina</taxon>
        <taxon>Agaricomycetes</taxon>
        <taxon>Agaricomycetidae</taxon>
        <taxon>Agaricales</taxon>
        <taxon>Marasmiineae</taxon>
        <taxon>Omphalotaceae</taxon>
        <taxon>Lentinula</taxon>
    </lineage>
</organism>
<comment type="caution">
    <text evidence="3">The sequence shown here is derived from an EMBL/GenBank/DDBJ whole genome shotgun (WGS) entry which is preliminary data.</text>
</comment>
<feature type="compositionally biased region" description="Low complexity" evidence="2">
    <location>
        <begin position="95"/>
        <end position="109"/>
    </location>
</feature>
<keyword evidence="1" id="KW-0175">Coiled coil</keyword>
<keyword evidence="4" id="KW-1185">Reference proteome</keyword>
<gene>
    <name evidence="3" type="ORF">DFH05DRAFT_1558647</name>
</gene>
<dbReference type="Proteomes" id="UP001142393">
    <property type="component" value="Unassembled WGS sequence"/>
</dbReference>
<evidence type="ECO:0000256" key="1">
    <source>
        <dbReference type="SAM" id="Coils"/>
    </source>
</evidence>
<sequence>MTVNLRDPITGVSAVPESHDLNTSTATGNIVVQVKTKPVKMKGKALLVCFVSSKPVLTRTPQVRKQKKDQGVPVTAKTPVNKNAKAIKNEPTLLDLTPAPSSDTSTSSLGKTPTPTNLKALPDFMQADWATKALPQLYSTLFSSEKPFEHFSKSSDFIGILTELAKKIWPGNTFVTMKNSTYVEMAYNRCNEKHSCIGNECYKHVESFFTTNANFTSQQQIVNYCNWVLSGDGPLLFSEPTPEGIENGQPGWKSAASRTYRKLDISATIVFSFIYTQYNTTHTWYKTYSEKEIVSDLLAQYYARCHTERNRSKAMNSAGGRLVYLKTSGEKTSLEFKENLNLDSQQWAEATFGPGSSPSKPSPSSLRTPVHKVTFKTLKAEIQQLESKVQNLEIASVQKDRYILRMETEWQKITNERDQLVSDLKQADAEMKGWREKSAVESERIKECEGRENDLKEEVTRLEDAQRSLVRVCRKVVMIISAPLSFSNSASLDDIDRVIDRHPHCRLPLVCHSLPLTTPQDDIPAIS</sequence>
<evidence type="ECO:0000313" key="3">
    <source>
        <dbReference type="EMBL" id="KAJ3742714.1"/>
    </source>
</evidence>
<feature type="region of interest" description="Disordered" evidence="2">
    <location>
        <begin position="349"/>
        <end position="368"/>
    </location>
</feature>